<gene>
    <name evidence="2" type="ORF">MGWOODY_XGa465</name>
</gene>
<sequence length="69" mass="7454">MVATVEYLSALVTVPLINTADAGHQGNRMSVSWPESDGFGSEKPDRNQSADAILGYDPCSIRDTLPCER</sequence>
<dbReference type="EMBL" id="CZRL01000124">
    <property type="protein sequence ID" value="CUS55246.1"/>
    <property type="molecule type" value="Genomic_DNA"/>
</dbReference>
<organism evidence="2">
    <name type="scientific">hydrothermal vent metagenome</name>
    <dbReference type="NCBI Taxonomy" id="652676"/>
    <lineage>
        <taxon>unclassified sequences</taxon>
        <taxon>metagenomes</taxon>
        <taxon>ecological metagenomes</taxon>
    </lineage>
</organism>
<feature type="region of interest" description="Disordered" evidence="1">
    <location>
        <begin position="22"/>
        <end position="51"/>
    </location>
</feature>
<accession>A0A161K1P9</accession>
<protein>
    <submittedName>
        <fullName evidence="2">Uncharacterized protein</fullName>
    </submittedName>
</protein>
<proteinExistence type="predicted"/>
<reference evidence="2" key="1">
    <citation type="submission" date="2015-10" db="EMBL/GenBank/DDBJ databases">
        <authorList>
            <person name="Gilbert D.G."/>
        </authorList>
    </citation>
    <scope>NUCLEOTIDE SEQUENCE</scope>
</reference>
<evidence type="ECO:0000256" key="1">
    <source>
        <dbReference type="SAM" id="MobiDB-lite"/>
    </source>
</evidence>
<name>A0A161K1P9_9ZZZZ</name>
<evidence type="ECO:0000313" key="2">
    <source>
        <dbReference type="EMBL" id="CUS55246.1"/>
    </source>
</evidence>
<dbReference type="AlphaFoldDB" id="A0A161K1P9"/>